<evidence type="ECO:0000256" key="2">
    <source>
        <dbReference type="SAM" id="SignalP"/>
    </source>
</evidence>
<keyword evidence="4" id="KW-1185">Reference proteome</keyword>
<feature type="region of interest" description="Disordered" evidence="1">
    <location>
        <begin position="212"/>
        <end position="258"/>
    </location>
</feature>
<evidence type="ECO:0000313" key="4">
    <source>
        <dbReference type="Proteomes" id="UP001228905"/>
    </source>
</evidence>
<gene>
    <name evidence="3" type="ORF">QO010_003801</name>
</gene>
<comment type="caution">
    <text evidence="3">The sequence shown here is derived from an EMBL/GenBank/DDBJ whole genome shotgun (WGS) entry which is preliminary data.</text>
</comment>
<feature type="compositionally biased region" description="Low complexity" evidence="1">
    <location>
        <begin position="212"/>
        <end position="234"/>
    </location>
</feature>
<feature type="compositionally biased region" description="Pro residues" evidence="1">
    <location>
        <begin position="235"/>
        <end position="258"/>
    </location>
</feature>
<feature type="signal peptide" evidence="2">
    <location>
        <begin position="1"/>
        <end position="34"/>
    </location>
</feature>
<evidence type="ECO:0000313" key="3">
    <source>
        <dbReference type="EMBL" id="MDQ0466008.1"/>
    </source>
</evidence>
<feature type="chain" id="PRO_5046784786" evidence="2">
    <location>
        <begin position="35"/>
        <end position="258"/>
    </location>
</feature>
<name>A0ABU0IVG2_9CAUL</name>
<sequence>MIKLLGSIERRALRLFMALMVAAGLACSPVAAMAATYVSAELGDVKPEDKAKVESPQPVQLLFQFKTKGSPNAAATKFLKAKVTEIVTNSGLFSSVSEAPVANGAVLSVVIDNVITPEEMSKATGQGVKTGATLFIAGSNITDHYVSTLEYVSGPGAPKITRSAKHALITQMGLINSAPEGAVKIGSMKDGVFTMASQIILNPLNDIAKDPAFAGGTPGPADAPAAPADAVPATPAAPPAPEPAPAAAPAEPTPTPQG</sequence>
<dbReference type="Proteomes" id="UP001228905">
    <property type="component" value="Unassembled WGS sequence"/>
</dbReference>
<accession>A0ABU0IVG2</accession>
<proteinExistence type="predicted"/>
<evidence type="ECO:0000256" key="1">
    <source>
        <dbReference type="SAM" id="MobiDB-lite"/>
    </source>
</evidence>
<keyword evidence="2" id="KW-0732">Signal</keyword>
<organism evidence="3 4">
    <name type="scientific">Caulobacter ginsengisoli</name>
    <dbReference type="NCBI Taxonomy" id="400775"/>
    <lineage>
        <taxon>Bacteria</taxon>
        <taxon>Pseudomonadati</taxon>
        <taxon>Pseudomonadota</taxon>
        <taxon>Alphaproteobacteria</taxon>
        <taxon>Caulobacterales</taxon>
        <taxon>Caulobacteraceae</taxon>
        <taxon>Caulobacter</taxon>
    </lineage>
</organism>
<protein>
    <submittedName>
        <fullName evidence="3">Uncharacterized protein</fullName>
    </submittedName>
</protein>
<dbReference type="RefSeq" id="WP_307351793.1">
    <property type="nucleotide sequence ID" value="NZ_JAUSVS010000009.1"/>
</dbReference>
<dbReference type="PROSITE" id="PS51257">
    <property type="entry name" value="PROKAR_LIPOPROTEIN"/>
    <property type="match status" value="1"/>
</dbReference>
<dbReference type="EMBL" id="JAUSVS010000009">
    <property type="protein sequence ID" value="MDQ0466008.1"/>
    <property type="molecule type" value="Genomic_DNA"/>
</dbReference>
<reference evidence="3 4" key="1">
    <citation type="submission" date="2023-07" db="EMBL/GenBank/DDBJ databases">
        <title>Genomic Encyclopedia of Type Strains, Phase IV (KMG-IV): sequencing the most valuable type-strain genomes for metagenomic binning, comparative biology and taxonomic classification.</title>
        <authorList>
            <person name="Goeker M."/>
        </authorList>
    </citation>
    <scope>NUCLEOTIDE SEQUENCE [LARGE SCALE GENOMIC DNA]</scope>
    <source>
        <strain evidence="3 4">DSM 18695</strain>
    </source>
</reference>